<gene>
    <name evidence="14" type="ORF">BN2614_LOCUS1</name>
</gene>
<reference evidence="14 15" key="1">
    <citation type="submission" date="2018-10" db="EMBL/GenBank/DDBJ databases">
        <authorList>
            <person name="Ekblom R."/>
            <person name="Jareborg N."/>
        </authorList>
    </citation>
    <scope>NUCLEOTIDE SEQUENCE [LARGE SCALE GENOMIC DNA]</scope>
    <source>
        <tissue evidence="14">Muscle</tissue>
    </source>
</reference>
<evidence type="ECO:0000313" key="14">
    <source>
        <dbReference type="EMBL" id="VCX15332.1"/>
    </source>
</evidence>
<dbReference type="EMBL" id="CYRY02035293">
    <property type="protein sequence ID" value="VCX15332.1"/>
    <property type="molecule type" value="Genomic_DNA"/>
</dbReference>
<dbReference type="FunFam" id="3.30.160.60:FF:002343">
    <property type="entry name" value="Zinc finger protein 33A"/>
    <property type="match status" value="1"/>
</dbReference>
<keyword evidence="7" id="KW-0805">Transcription regulation</keyword>
<evidence type="ECO:0000256" key="3">
    <source>
        <dbReference type="ARBA" id="ARBA00022723"/>
    </source>
</evidence>
<organism evidence="14 15">
    <name type="scientific">Gulo gulo</name>
    <name type="common">Wolverine</name>
    <name type="synonym">Gluton</name>
    <dbReference type="NCBI Taxonomy" id="48420"/>
    <lineage>
        <taxon>Eukaryota</taxon>
        <taxon>Metazoa</taxon>
        <taxon>Chordata</taxon>
        <taxon>Craniata</taxon>
        <taxon>Vertebrata</taxon>
        <taxon>Euteleostomi</taxon>
        <taxon>Mammalia</taxon>
        <taxon>Eutheria</taxon>
        <taxon>Laurasiatheria</taxon>
        <taxon>Carnivora</taxon>
        <taxon>Caniformia</taxon>
        <taxon>Musteloidea</taxon>
        <taxon>Mustelidae</taxon>
        <taxon>Guloninae</taxon>
        <taxon>Gulo</taxon>
    </lineage>
</organism>
<feature type="region of interest" description="Disordered" evidence="12">
    <location>
        <begin position="390"/>
        <end position="422"/>
    </location>
</feature>
<dbReference type="GO" id="GO:0005634">
    <property type="term" value="C:nucleus"/>
    <property type="evidence" value="ECO:0007669"/>
    <property type="project" value="UniProtKB-SubCell"/>
</dbReference>
<keyword evidence="15" id="KW-1185">Reference proteome</keyword>
<name>A0A9X9M0X6_GULGU</name>
<feature type="compositionally biased region" description="Polar residues" evidence="12">
    <location>
        <begin position="390"/>
        <end position="405"/>
    </location>
</feature>
<sequence length="422" mass="46971">MLDNFLLATSLGLAISRYHLIPQPLPLREHAVPANVATAPAGPGRVRGSHSPCHRVENEDASSEPGVSVRESQVKILNVGLSVQKSHPCNVCDPILKDILHLSEQQVTSLGPHPHPCGSCGRTFWVTVNTDQIPKQKSEEVPRRKKDQDSFVESYRSYKSENAFTCKEDEKDFLASSRLVQHHATTDGEKPCSSIQCEEALHTGQKDYKCSECGKAFSTKGKCVRHQKIHSGEKPYECNDCGKSFIRKSHLIQHQRTHSGAKPYECSECGKAFGRKDTLTQHQKIHSGERPFTCSQCGKAFLRKDALAEHQKSHTRERSYECDRCGKFFSHSSYIKVHKRIHSGAKPYVCGECGKAYVSHSQLFQHMKVHTTARPMDEVNVGNSLVTNPASSCTRDITPKQSRMRSANMGGPTEDPPTRLGT</sequence>
<dbReference type="InterPro" id="IPR036236">
    <property type="entry name" value="Znf_C2H2_sf"/>
</dbReference>
<feature type="region of interest" description="Disordered" evidence="12">
    <location>
        <begin position="40"/>
        <end position="68"/>
    </location>
</feature>
<evidence type="ECO:0000259" key="13">
    <source>
        <dbReference type="PROSITE" id="PS50157"/>
    </source>
</evidence>
<dbReference type="InterPro" id="IPR013087">
    <property type="entry name" value="Znf_C2H2_type"/>
</dbReference>
<feature type="domain" description="C2H2-type" evidence="13">
    <location>
        <begin position="320"/>
        <end position="347"/>
    </location>
</feature>
<dbReference type="FunFam" id="3.30.160.60:FF:000017">
    <property type="entry name" value="zinc finger protein 62 homolog"/>
    <property type="match status" value="1"/>
</dbReference>
<evidence type="ECO:0000256" key="7">
    <source>
        <dbReference type="ARBA" id="ARBA00023015"/>
    </source>
</evidence>
<feature type="domain" description="C2H2-type" evidence="13">
    <location>
        <begin position="236"/>
        <end position="263"/>
    </location>
</feature>
<comment type="caution">
    <text evidence="14">The sequence shown here is derived from an EMBL/GenBank/DDBJ whole genome shotgun (WGS) entry which is preliminary data.</text>
</comment>
<evidence type="ECO:0000256" key="12">
    <source>
        <dbReference type="SAM" id="MobiDB-lite"/>
    </source>
</evidence>
<dbReference type="FunFam" id="3.30.160.60:FF:000624">
    <property type="entry name" value="zinc finger protein 697"/>
    <property type="match status" value="1"/>
</dbReference>
<dbReference type="PANTHER" id="PTHR23226">
    <property type="entry name" value="ZINC FINGER AND SCAN DOMAIN-CONTAINING"/>
    <property type="match status" value="1"/>
</dbReference>
<accession>A0A9X9M0X6</accession>
<evidence type="ECO:0000256" key="1">
    <source>
        <dbReference type="ARBA" id="ARBA00004123"/>
    </source>
</evidence>
<protein>
    <recommendedName>
        <fullName evidence="13">C2H2-type domain-containing protein</fullName>
    </recommendedName>
</protein>
<dbReference type="PANTHER" id="PTHR23226:SF416">
    <property type="entry name" value="FI01424P"/>
    <property type="match status" value="1"/>
</dbReference>
<keyword evidence="10" id="KW-0539">Nucleus</keyword>
<evidence type="ECO:0000256" key="2">
    <source>
        <dbReference type="ARBA" id="ARBA00006991"/>
    </source>
</evidence>
<keyword evidence="6" id="KW-0862">Zinc</keyword>
<dbReference type="Gene3D" id="3.30.160.60">
    <property type="entry name" value="Classic Zinc Finger"/>
    <property type="match status" value="6"/>
</dbReference>
<evidence type="ECO:0000256" key="10">
    <source>
        <dbReference type="ARBA" id="ARBA00023242"/>
    </source>
</evidence>
<dbReference type="FunFam" id="3.30.160.60:FF:000384">
    <property type="entry name" value="Zinc finger protein 550"/>
    <property type="match status" value="1"/>
</dbReference>
<evidence type="ECO:0000256" key="9">
    <source>
        <dbReference type="ARBA" id="ARBA00023163"/>
    </source>
</evidence>
<dbReference type="PROSITE" id="PS00028">
    <property type="entry name" value="ZINC_FINGER_C2H2_1"/>
    <property type="match status" value="6"/>
</dbReference>
<dbReference type="GO" id="GO:0008270">
    <property type="term" value="F:zinc ion binding"/>
    <property type="evidence" value="ECO:0007669"/>
    <property type="project" value="UniProtKB-KW"/>
</dbReference>
<keyword evidence="4" id="KW-0677">Repeat</keyword>
<evidence type="ECO:0000256" key="5">
    <source>
        <dbReference type="ARBA" id="ARBA00022771"/>
    </source>
</evidence>
<proteinExistence type="inferred from homology"/>
<dbReference type="PROSITE" id="PS50157">
    <property type="entry name" value="ZINC_FINGER_C2H2_2"/>
    <property type="match status" value="7"/>
</dbReference>
<feature type="domain" description="C2H2-type" evidence="13">
    <location>
        <begin position="164"/>
        <end position="191"/>
    </location>
</feature>
<feature type="domain" description="C2H2-type" evidence="13">
    <location>
        <begin position="264"/>
        <end position="291"/>
    </location>
</feature>
<evidence type="ECO:0000256" key="11">
    <source>
        <dbReference type="PROSITE-ProRule" id="PRU00042"/>
    </source>
</evidence>
<keyword evidence="3" id="KW-0479">Metal-binding</keyword>
<dbReference type="SUPFAM" id="SSF57667">
    <property type="entry name" value="beta-beta-alpha zinc fingers"/>
    <property type="match status" value="4"/>
</dbReference>
<evidence type="ECO:0000256" key="8">
    <source>
        <dbReference type="ARBA" id="ARBA00023125"/>
    </source>
</evidence>
<keyword evidence="9" id="KW-0804">Transcription</keyword>
<dbReference type="GO" id="GO:0000978">
    <property type="term" value="F:RNA polymerase II cis-regulatory region sequence-specific DNA binding"/>
    <property type="evidence" value="ECO:0007669"/>
    <property type="project" value="TreeGrafter"/>
</dbReference>
<evidence type="ECO:0000313" key="15">
    <source>
        <dbReference type="Proteomes" id="UP000269945"/>
    </source>
</evidence>
<keyword evidence="8" id="KW-0238">DNA-binding</keyword>
<evidence type="ECO:0000256" key="6">
    <source>
        <dbReference type="ARBA" id="ARBA00022833"/>
    </source>
</evidence>
<dbReference type="AlphaFoldDB" id="A0A9X9M0X6"/>
<feature type="domain" description="C2H2-type" evidence="13">
    <location>
        <begin position="208"/>
        <end position="235"/>
    </location>
</feature>
<feature type="domain" description="C2H2-type" evidence="13">
    <location>
        <begin position="292"/>
        <end position="319"/>
    </location>
</feature>
<dbReference type="Proteomes" id="UP000269945">
    <property type="component" value="Unassembled WGS sequence"/>
</dbReference>
<dbReference type="Pfam" id="PF00096">
    <property type="entry name" value="zf-C2H2"/>
    <property type="match status" value="6"/>
</dbReference>
<keyword evidence="5 11" id="KW-0863">Zinc-finger</keyword>
<dbReference type="SMART" id="SM00355">
    <property type="entry name" value="ZnF_C2H2"/>
    <property type="match status" value="6"/>
</dbReference>
<evidence type="ECO:0000256" key="4">
    <source>
        <dbReference type="ARBA" id="ARBA00022737"/>
    </source>
</evidence>
<feature type="domain" description="C2H2-type" evidence="13">
    <location>
        <begin position="348"/>
        <end position="375"/>
    </location>
</feature>
<comment type="subcellular location">
    <subcellularLocation>
        <location evidence="1">Nucleus</location>
    </subcellularLocation>
</comment>
<dbReference type="GO" id="GO:0000981">
    <property type="term" value="F:DNA-binding transcription factor activity, RNA polymerase II-specific"/>
    <property type="evidence" value="ECO:0007669"/>
    <property type="project" value="TreeGrafter"/>
</dbReference>
<dbReference type="FunFam" id="3.30.160.60:FF:002254">
    <property type="entry name" value="Zinc finger protein 540"/>
    <property type="match status" value="1"/>
</dbReference>
<dbReference type="FunFam" id="3.30.160.60:FF:000443">
    <property type="entry name" value="Zinc finger protein 41"/>
    <property type="match status" value="1"/>
</dbReference>
<comment type="similarity">
    <text evidence="2">Belongs to the krueppel C2H2-type zinc-finger protein family.</text>
</comment>